<feature type="compositionally biased region" description="Low complexity" evidence="5">
    <location>
        <begin position="439"/>
        <end position="456"/>
    </location>
</feature>
<evidence type="ECO:0000313" key="7">
    <source>
        <dbReference type="EMBL" id="CEM46386.1"/>
    </source>
</evidence>
<evidence type="ECO:0000256" key="4">
    <source>
        <dbReference type="ARBA" id="ARBA00040604"/>
    </source>
</evidence>
<feature type="compositionally biased region" description="Low complexity" evidence="5">
    <location>
        <begin position="398"/>
        <end position="411"/>
    </location>
</feature>
<gene>
    <name evidence="7" type="ORF">Cvel_7873</name>
</gene>
<evidence type="ECO:0000256" key="1">
    <source>
        <dbReference type="ARBA" id="ARBA00004173"/>
    </source>
</evidence>
<dbReference type="AlphaFoldDB" id="A0A0G4HQ49"/>
<dbReference type="VEuPathDB" id="CryptoDB:Cvel_7873"/>
<keyword evidence="3" id="KW-0496">Mitochondrion</keyword>
<comment type="similarity">
    <text evidence="2">Belongs to the OXR1 family.</text>
</comment>
<feature type="region of interest" description="Disordered" evidence="5">
    <location>
        <begin position="266"/>
        <end position="292"/>
    </location>
</feature>
<dbReference type="SMART" id="SM00584">
    <property type="entry name" value="TLDc"/>
    <property type="match status" value="1"/>
</dbReference>
<proteinExistence type="inferred from homology"/>
<feature type="region of interest" description="Disordered" evidence="5">
    <location>
        <begin position="531"/>
        <end position="556"/>
    </location>
</feature>
<feature type="compositionally biased region" description="Polar residues" evidence="5">
    <location>
        <begin position="421"/>
        <end position="438"/>
    </location>
</feature>
<comment type="subcellular location">
    <subcellularLocation>
        <location evidence="1">Mitochondrion</location>
    </subcellularLocation>
</comment>
<dbReference type="EMBL" id="CDMZ01003443">
    <property type="protein sequence ID" value="CEM46386.1"/>
    <property type="molecule type" value="Genomic_DNA"/>
</dbReference>
<dbReference type="GO" id="GO:0005739">
    <property type="term" value="C:mitochondrion"/>
    <property type="evidence" value="ECO:0007669"/>
    <property type="project" value="UniProtKB-SubCell"/>
</dbReference>
<evidence type="ECO:0000256" key="2">
    <source>
        <dbReference type="ARBA" id="ARBA00009540"/>
    </source>
</evidence>
<evidence type="ECO:0000256" key="5">
    <source>
        <dbReference type="SAM" id="MobiDB-lite"/>
    </source>
</evidence>
<dbReference type="Gene3D" id="1.10.472.80">
    <property type="entry name" value="Ypt/Rab-GAP domain of gyp1p, domain 3"/>
    <property type="match status" value="1"/>
</dbReference>
<organism evidence="7">
    <name type="scientific">Chromera velia CCMP2878</name>
    <dbReference type="NCBI Taxonomy" id="1169474"/>
    <lineage>
        <taxon>Eukaryota</taxon>
        <taxon>Sar</taxon>
        <taxon>Alveolata</taxon>
        <taxon>Colpodellida</taxon>
        <taxon>Chromeraceae</taxon>
        <taxon>Chromera</taxon>
    </lineage>
</organism>
<accession>A0A0G4HQ49</accession>
<dbReference type="InterPro" id="IPR006571">
    <property type="entry name" value="TLDc_dom"/>
</dbReference>
<dbReference type="PANTHER" id="PTHR23354:SF62">
    <property type="entry name" value="MUSTARD, ISOFORM V"/>
    <property type="match status" value="1"/>
</dbReference>
<dbReference type="InterPro" id="IPR035969">
    <property type="entry name" value="Rab-GAP_TBC_sf"/>
</dbReference>
<dbReference type="SUPFAM" id="SSF47923">
    <property type="entry name" value="Ypt/Rab-GAP domain of gyp1p"/>
    <property type="match status" value="1"/>
</dbReference>
<protein>
    <recommendedName>
        <fullName evidence="4">Oxidation resistance protein 1</fullName>
    </recommendedName>
</protein>
<evidence type="ECO:0000259" key="6">
    <source>
        <dbReference type="SMART" id="SM00584"/>
    </source>
</evidence>
<evidence type="ECO:0000256" key="3">
    <source>
        <dbReference type="ARBA" id="ARBA00023128"/>
    </source>
</evidence>
<feature type="region of interest" description="Disordered" evidence="5">
    <location>
        <begin position="309"/>
        <end position="459"/>
    </location>
</feature>
<feature type="domain" description="TLDc" evidence="6">
    <location>
        <begin position="737"/>
        <end position="930"/>
    </location>
</feature>
<reference evidence="7" key="1">
    <citation type="submission" date="2014-11" db="EMBL/GenBank/DDBJ databases">
        <authorList>
            <person name="Otto D Thomas"/>
            <person name="Naeem Raeece"/>
        </authorList>
    </citation>
    <scope>NUCLEOTIDE SEQUENCE</scope>
</reference>
<dbReference type="PANTHER" id="PTHR23354">
    <property type="entry name" value="NUCLEOLAR PROTEIN 7/ESTROGEN RECEPTOR COACTIVATOR-RELATED"/>
    <property type="match status" value="1"/>
</dbReference>
<dbReference type="Pfam" id="PF07534">
    <property type="entry name" value="TLD"/>
    <property type="match status" value="1"/>
</dbReference>
<feature type="region of interest" description="Disordered" evidence="5">
    <location>
        <begin position="183"/>
        <end position="217"/>
    </location>
</feature>
<name>A0A0G4HQ49_9ALVE</name>
<sequence>MPPGQAIRKRGKIGRRGGGFCSCGASKQVKAAEEDPRIAELLTFKPCTSFVVEAKYKASVDPQAQKSECLAWLDLPLAWRLPDPAENASSLEFDRAFKWAVRHGVPDALKRKIYLRVSRADALMKKAPKLYESTLNGVFGDVVPETFGEIVPTFSAGLEGLRLAHEDRGKLAVLCEQWEKETGSRVASPLPSTPGRSGAGAAGVGPSESPAGGGRRFLAPPQILQVRKAASNLSGQEAALAASSLTERPVWTRAAALHYRGLMGGAQEEGGMPGPSGYASRSPAGPQSATQAGVLRAKTTPDFVAAEPPSVRFSLGQKGNEGPAGSAGDGEDELLPIRFERKPSTTGQEAGGNIHSPSGGASPDDSLGLLPFSSETDSPAGRGLETSGWGRLQGQGQGRPSPLRTSLQQQQQKKREGGRASHQNLSVPLNDSPQASAGSVSFSISPRPSSISESNPPAAPVSGDLFKLEQRAPFAGLLSEEGRNAAKRILWCVNSSMRIQFCPVLPHLVCILLVYLSEGETFAVVKQILSDPESSPGGSAGAPRTKSGLLGVDPGGESRLQKRKVFKDRREFAQVVRHVEKVARLTGVRKVWDHLDDLGVDVRGWSAHLLQQGLASHLSLAASLRILGAFLAEGVETLVRYLLGLLLCFEGSLLACRSAQAAEQLLDSLGTMPSLPLDSLTEKAYELKLQRLRDREATDAEEKAKREADAGLMEQVPYLQPSSHVEELLRPRLTDPSEIVEPEKWTVLWQWVPLKHRHKSPLLGFNLSMGSTLTALSRKMETPALASSPGNPTPCLIFVRTRDKHVIGAFLPVPLHPLQAKRNVEDQSGAVVFSLSPRVQCYSWKSLALPLMTFTSGALAIGADGPAISLDSELRWGSSALCRSFLSAPLTTPTLEEADEIIVSAQTGEDVGVRPCEDFEVGAIEIFVFK</sequence>